<gene>
    <name evidence="1" type="ORF">Sylvanvirus33_5</name>
</gene>
<protein>
    <submittedName>
        <fullName evidence="1">Uncharacterized protein</fullName>
    </submittedName>
</protein>
<reference evidence="1" key="1">
    <citation type="submission" date="2018-10" db="EMBL/GenBank/DDBJ databases">
        <title>Hidden diversity of soil giant viruses.</title>
        <authorList>
            <person name="Schulz F."/>
            <person name="Alteio L."/>
            <person name="Goudeau D."/>
            <person name="Ryan E.M."/>
            <person name="Malmstrom R.R."/>
            <person name="Blanchard J."/>
            <person name="Woyke T."/>
        </authorList>
    </citation>
    <scope>NUCLEOTIDE SEQUENCE</scope>
    <source>
        <strain evidence="1">SYV1</strain>
    </source>
</reference>
<dbReference type="EMBL" id="MK072539">
    <property type="protein sequence ID" value="AYV87189.1"/>
    <property type="molecule type" value="Genomic_DNA"/>
</dbReference>
<accession>A0A3G5AMD9</accession>
<organism evidence="1">
    <name type="scientific">Sylvanvirus sp</name>
    <dbReference type="NCBI Taxonomy" id="2487774"/>
    <lineage>
        <taxon>Viruses</taxon>
    </lineage>
</organism>
<sequence length="82" mass="9275">MGAIGSTGPRGEEFNVAFTIANYNAEITSINYRKADLEAEKKQSLNNADITIDIELAALQRKLADLQARRLFCWKRCNENIR</sequence>
<name>A0A3G5AMD9_9VIRU</name>
<proteinExistence type="predicted"/>
<evidence type="ECO:0000313" key="1">
    <source>
        <dbReference type="EMBL" id="AYV87189.1"/>
    </source>
</evidence>